<comment type="caution">
    <text evidence="3">The sequence shown here is derived from an EMBL/GenBank/DDBJ whole genome shotgun (WGS) entry which is preliminary data.</text>
</comment>
<dbReference type="EMBL" id="JALPRX010000057">
    <property type="protein sequence ID" value="MCK8785459.1"/>
    <property type="molecule type" value="Genomic_DNA"/>
</dbReference>
<feature type="domain" description="Phospholipid/glycerol acyltransferase" evidence="2">
    <location>
        <begin position="68"/>
        <end position="186"/>
    </location>
</feature>
<dbReference type="AlphaFoldDB" id="A0A9X2BX10"/>
<evidence type="ECO:0000259" key="2">
    <source>
        <dbReference type="SMART" id="SM00563"/>
    </source>
</evidence>
<dbReference type="GO" id="GO:0016746">
    <property type="term" value="F:acyltransferase activity"/>
    <property type="evidence" value="ECO:0007669"/>
    <property type="project" value="UniProtKB-KW"/>
</dbReference>
<evidence type="ECO:0000256" key="1">
    <source>
        <dbReference type="SAM" id="MobiDB-lite"/>
    </source>
</evidence>
<dbReference type="SMART" id="SM00563">
    <property type="entry name" value="PlsC"/>
    <property type="match status" value="1"/>
</dbReference>
<reference evidence="3" key="1">
    <citation type="submission" date="2022-04" db="EMBL/GenBank/DDBJ databases">
        <title>Roseomonas acroporae sp. nov., isolated from coral Acropora digitifera.</title>
        <authorList>
            <person name="Sun H."/>
        </authorList>
    </citation>
    <scope>NUCLEOTIDE SEQUENCE</scope>
    <source>
        <strain evidence="3">NAR14</strain>
    </source>
</reference>
<evidence type="ECO:0000313" key="3">
    <source>
        <dbReference type="EMBL" id="MCK8785459.1"/>
    </source>
</evidence>
<keyword evidence="4" id="KW-1185">Reference proteome</keyword>
<keyword evidence="3" id="KW-0808">Transferase</keyword>
<name>A0A9X2BX10_9PROT</name>
<gene>
    <name evidence="3" type="ORF">M0638_13800</name>
</gene>
<proteinExistence type="predicted"/>
<keyword evidence="3" id="KW-0012">Acyltransferase</keyword>
<dbReference type="CDD" id="cd06551">
    <property type="entry name" value="LPLAT"/>
    <property type="match status" value="1"/>
</dbReference>
<accession>A0A9X2BX10</accession>
<feature type="region of interest" description="Disordered" evidence="1">
    <location>
        <begin position="1"/>
        <end position="23"/>
    </location>
</feature>
<dbReference type="Proteomes" id="UP001139516">
    <property type="component" value="Unassembled WGS sequence"/>
</dbReference>
<protein>
    <submittedName>
        <fullName evidence="3">Lysophospholipid acyltransferase family protein</fullName>
    </submittedName>
</protein>
<dbReference type="RefSeq" id="WP_248667577.1">
    <property type="nucleotide sequence ID" value="NZ_JALPRX010000057.1"/>
</dbReference>
<sequence length="282" mass="31348">MNAIVPPRDTALGPPGRPGRDPPSPVALRSPLWFGFFRLVFLRFFRRHMRALRLARWGWPEAPDGVPLVVFANHPSWWDGMAFMLLSTRLFPGRPMFIPMAATALGRYGFMRRLGVFGVEPGARGAVRFLQVSAEVLAAPAHMLWLNAPGRFCDARERPVPIAPGLVRLAEVAPEAHFLPLAMEYPFWSERAAEMLAAFGPPITGAVLHGMDRQTRAAYLAGALEDAMDRLAEDAISRDAARFDTVLAGREGMGGIYQGWRRLRAWLGGERFDPRHDPGADR</sequence>
<evidence type="ECO:0000313" key="4">
    <source>
        <dbReference type="Proteomes" id="UP001139516"/>
    </source>
</evidence>
<dbReference type="InterPro" id="IPR002123">
    <property type="entry name" value="Plipid/glycerol_acylTrfase"/>
</dbReference>
<organism evidence="3 4">
    <name type="scientific">Roseomonas acroporae</name>
    <dbReference type="NCBI Taxonomy" id="2937791"/>
    <lineage>
        <taxon>Bacteria</taxon>
        <taxon>Pseudomonadati</taxon>
        <taxon>Pseudomonadota</taxon>
        <taxon>Alphaproteobacteria</taxon>
        <taxon>Acetobacterales</taxon>
        <taxon>Roseomonadaceae</taxon>
        <taxon>Roseomonas</taxon>
    </lineage>
</organism>
<dbReference type="SUPFAM" id="SSF69593">
    <property type="entry name" value="Glycerol-3-phosphate (1)-acyltransferase"/>
    <property type="match status" value="1"/>
</dbReference>